<keyword evidence="1" id="KW-0678">Repressor</keyword>
<keyword evidence="9" id="KW-0670">Pyruvate</keyword>
<dbReference type="EMBL" id="JACHBW010000004">
    <property type="protein sequence ID" value="MBB6102030.1"/>
    <property type="molecule type" value="Genomic_DNA"/>
</dbReference>
<dbReference type="PROSITE" id="PS50949">
    <property type="entry name" value="HTH_GNTR"/>
    <property type="match status" value="1"/>
</dbReference>
<dbReference type="Pfam" id="PF07729">
    <property type="entry name" value="FCD"/>
    <property type="match status" value="1"/>
</dbReference>
<gene>
    <name evidence="9" type="ORF">F4827_001878</name>
</gene>
<keyword evidence="4" id="KW-0804">Transcription</keyword>
<keyword evidence="3" id="KW-0238">DNA-binding</keyword>
<dbReference type="InterPro" id="IPR000524">
    <property type="entry name" value="Tscrpt_reg_HTH_GntR"/>
</dbReference>
<evidence type="ECO:0000256" key="2">
    <source>
        <dbReference type="ARBA" id="ARBA00023015"/>
    </source>
</evidence>
<dbReference type="SUPFAM" id="SSF48008">
    <property type="entry name" value="GntR ligand-binding domain-like"/>
    <property type="match status" value="1"/>
</dbReference>
<protein>
    <recommendedName>
        <fullName evidence="6">Pyruvate dehydrogenase complex repressor</fullName>
    </recommendedName>
</protein>
<dbReference type="SMART" id="SM00345">
    <property type="entry name" value="HTH_GNTR"/>
    <property type="match status" value="1"/>
</dbReference>
<dbReference type="PANTHER" id="PTHR43537">
    <property type="entry name" value="TRANSCRIPTIONAL REGULATOR, GNTR FAMILY"/>
    <property type="match status" value="1"/>
</dbReference>
<sequence>MRDRAGAHGRVETVMRRMETALLDGSWRAGEKLPSERVLAQDYGVARNTVREAIQRLAARGLVASRAGAGVFVTDQLRTGFASPWGQLVADHPALRDDILEFRRVLEGATAYFAALRASDDDLVRIRSLMDELERTRESDDKGAEADADAKLHEVIAQASHNAMFLHLHTSVLGVLREHITINGTGLREQNEDASGLLLLQHRTLCDAILARRPEEARTAMQTHIDFVRARVGEESGLLETGPTSERALWPGSPKAIAAPKPAPKLAPKPTRKRRASRTSSA</sequence>
<keyword evidence="2" id="KW-0805">Transcription regulation</keyword>
<reference evidence="9 10" key="1">
    <citation type="submission" date="2020-08" db="EMBL/GenBank/DDBJ databases">
        <title>Above-ground endophytic microbial communities from plants in different locations in the United States.</title>
        <authorList>
            <person name="Frank C."/>
        </authorList>
    </citation>
    <scope>NUCLEOTIDE SEQUENCE [LARGE SCALE GENOMIC DNA]</scope>
    <source>
        <strain evidence="9 10">WP4_2_2</strain>
    </source>
</reference>
<comment type="caution">
    <text evidence="9">The sequence shown here is derived from an EMBL/GenBank/DDBJ whole genome shotgun (WGS) entry which is preliminary data.</text>
</comment>
<organism evidence="9 10">
    <name type="scientific">Paraburkholderia bannensis</name>
    <dbReference type="NCBI Taxonomy" id="765414"/>
    <lineage>
        <taxon>Bacteria</taxon>
        <taxon>Pseudomonadati</taxon>
        <taxon>Pseudomonadota</taxon>
        <taxon>Betaproteobacteria</taxon>
        <taxon>Burkholderiales</taxon>
        <taxon>Burkholderiaceae</taxon>
        <taxon>Paraburkholderia</taxon>
    </lineage>
</organism>
<dbReference type="GO" id="GO:0003700">
    <property type="term" value="F:DNA-binding transcription factor activity"/>
    <property type="evidence" value="ECO:0007669"/>
    <property type="project" value="InterPro"/>
</dbReference>
<evidence type="ECO:0000259" key="8">
    <source>
        <dbReference type="PROSITE" id="PS50949"/>
    </source>
</evidence>
<feature type="region of interest" description="Disordered" evidence="7">
    <location>
        <begin position="238"/>
        <end position="282"/>
    </location>
</feature>
<evidence type="ECO:0000256" key="5">
    <source>
        <dbReference type="ARBA" id="ARBA00037357"/>
    </source>
</evidence>
<dbReference type="SMART" id="SM00895">
    <property type="entry name" value="FCD"/>
    <property type="match status" value="1"/>
</dbReference>
<evidence type="ECO:0000256" key="6">
    <source>
        <dbReference type="ARBA" id="ARBA00039592"/>
    </source>
</evidence>
<dbReference type="InterPro" id="IPR036388">
    <property type="entry name" value="WH-like_DNA-bd_sf"/>
</dbReference>
<dbReference type="Pfam" id="PF00392">
    <property type="entry name" value="GntR"/>
    <property type="match status" value="1"/>
</dbReference>
<feature type="compositionally biased region" description="Basic residues" evidence="7">
    <location>
        <begin position="270"/>
        <end position="282"/>
    </location>
</feature>
<dbReference type="SUPFAM" id="SSF46785">
    <property type="entry name" value="Winged helix' DNA-binding domain"/>
    <property type="match status" value="1"/>
</dbReference>
<comment type="function">
    <text evidence="5">Transcriptional repressor for the pyruvate dehydrogenase complex genes aceEF and lpd.</text>
</comment>
<accession>A0A7W9WQF1</accession>
<dbReference type="PRINTS" id="PR00035">
    <property type="entry name" value="HTHGNTR"/>
</dbReference>
<evidence type="ECO:0000313" key="10">
    <source>
        <dbReference type="Proteomes" id="UP000571554"/>
    </source>
</evidence>
<keyword evidence="10" id="KW-1185">Reference proteome</keyword>
<dbReference type="CDD" id="cd07377">
    <property type="entry name" value="WHTH_GntR"/>
    <property type="match status" value="1"/>
</dbReference>
<dbReference type="Gene3D" id="1.10.10.10">
    <property type="entry name" value="Winged helix-like DNA-binding domain superfamily/Winged helix DNA-binding domain"/>
    <property type="match status" value="1"/>
</dbReference>
<dbReference type="InterPro" id="IPR036390">
    <property type="entry name" value="WH_DNA-bd_sf"/>
</dbReference>
<dbReference type="Proteomes" id="UP000571554">
    <property type="component" value="Unassembled WGS sequence"/>
</dbReference>
<dbReference type="PANTHER" id="PTHR43537:SF34">
    <property type="entry name" value="PYRUVATE DEHYDROGENASE COMPLEX REPRESSOR"/>
    <property type="match status" value="1"/>
</dbReference>
<name>A0A7W9WQF1_9BURK</name>
<evidence type="ECO:0000256" key="7">
    <source>
        <dbReference type="SAM" id="MobiDB-lite"/>
    </source>
</evidence>
<evidence type="ECO:0000256" key="1">
    <source>
        <dbReference type="ARBA" id="ARBA00022491"/>
    </source>
</evidence>
<dbReference type="InterPro" id="IPR011711">
    <property type="entry name" value="GntR_C"/>
</dbReference>
<evidence type="ECO:0000313" key="9">
    <source>
        <dbReference type="EMBL" id="MBB6102030.1"/>
    </source>
</evidence>
<dbReference type="Gene3D" id="1.20.120.530">
    <property type="entry name" value="GntR ligand-binding domain-like"/>
    <property type="match status" value="1"/>
</dbReference>
<dbReference type="GO" id="GO:0003677">
    <property type="term" value="F:DNA binding"/>
    <property type="evidence" value="ECO:0007669"/>
    <property type="project" value="UniProtKB-KW"/>
</dbReference>
<evidence type="ECO:0000256" key="3">
    <source>
        <dbReference type="ARBA" id="ARBA00023125"/>
    </source>
</evidence>
<dbReference type="AlphaFoldDB" id="A0A7W9WQF1"/>
<proteinExistence type="predicted"/>
<evidence type="ECO:0000256" key="4">
    <source>
        <dbReference type="ARBA" id="ARBA00023163"/>
    </source>
</evidence>
<feature type="domain" description="HTH gntR-type" evidence="8">
    <location>
        <begin position="8"/>
        <end position="76"/>
    </location>
</feature>
<dbReference type="InterPro" id="IPR008920">
    <property type="entry name" value="TF_FadR/GntR_C"/>
</dbReference>